<evidence type="ECO:0000259" key="1">
    <source>
        <dbReference type="PROSITE" id="PS51186"/>
    </source>
</evidence>
<dbReference type="Gene3D" id="3.40.630.30">
    <property type="match status" value="1"/>
</dbReference>
<dbReference type="SUPFAM" id="SSF55729">
    <property type="entry name" value="Acyl-CoA N-acyltransferases (Nat)"/>
    <property type="match status" value="1"/>
</dbReference>
<keyword evidence="2" id="KW-0808">Transferase</keyword>
<dbReference type="InterPro" id="IPR016181">
    <property type="entry name" value="Acyl_CoA_acyltransferase"/>
</dbReference>
<name>A0ABU9KAJ8_9BACI</name>
<comment type="caution">
    <text evidence="2">The sequence shown here is derived from an EMBL/GenBank/DDBJ whole genome shotgun (WGS) entry which is preliminary data.</text>
</comment>
<sequence length="182" mass="21237">MNQLLNGKNIYLTGFHEDDVYLLTKWGRNEKLQRLLDALPYKPKSEDELKKWMDGDEQNTYRLAIRLKDSGRLIGYAELDGILWAQRVGGLSILIGEDECQGKGYGKEAMECVLAYAFGELNLHRLQLTVFSYNTRAIRLYESLGFTKEGSFREFLQRDGERHDMHLYGMLSHEWNKHRKEG</sequence>
<dbReference type="InterPro" id="IPR000182">
    <property type="entry name" value="GNAT_dom"/>
</dbReference>
<evidence type="ECO:0000313" key="2">
    <source>
        <dbReference type="EMBL" id="MEL3973022.1"/>
    </source>
</evidence>
<keyword evidence="3" id="KW-1185">Reference proteome</keyword>
<dbReference type="Pfam" id="PF13302">
    <property type="entry name" value="Acetyltransf_3"/>
    <property type="match status" value="1"/>
</dbReference>
<dbReference type="PANTHER" id="PTHR43415:SF5">
    <property type="entry name" value="ACETYLTRANSFERASE"/>
    <property type="match status" value="1"/>
</dbReference>
<dbReference type="GO" id="GO:0016740">
    <property type="term" value="F:transferase activity"/>
    <property type="evidence" value="ECO:0007669"/>
    <property type="project" value="UniProtKB-KW"/>
</dbReference>
<proteinExistence type="predicted"/>
<feature type="domain" description="N-acetyltransferase" evidence="1">
    <location>
        <begin position="18"/>
        <end position="174"/>
    </location>
</feature>
<dbReference type="PANTHER" id="PTHR43415">
    <property type="entry name" value="SPERMIDINE N(1)-ACETYLTRANSFERASE"/>
    <property type="match status" value="1"/>
</dbReference>
<dbReference type="EC" id="2.-.-.-" evidence="2"/>
<dbReference type="PROSITE" id="PS51186">
    <property type="entry name" value="GNAT"/>
    <property type="match status" value="1"/>
</dbReference>
<reference evidence="2 3" key="1">
    <citation type="submission" date="2024-04" db="EMBL/GenBank/DDBJ databases">
        <title>Bacillus oryzaecorticis sp. nov., a moderately halophilic bacterium isolated from rice husks.</title>
        <authorList>
            <person name="Zhu H.-S."/>
        </authorList>
    </citation>
    <scope>NUCLEOTIDE SEQUENCE [LARGE SCALE GENOMIC DNA]</scope>
    <source>
        <strain evidence="2 3">ZC255</strain>
    </source>
</reference>
<organism evidence="2 3">
    <name type="scientific">Rossellomorea oryzaecorticis</name>
    <dbReference type="NCBI Taxonomy" id="1396505"/>
    <lineage>
        <taxon>Bacteria</taxon>
        <taxon>Bacillati</taxon>
        <taxon>Bacillota</taxon>
        <taxon>Bacilli</taxon>
        <taxon>Bacillales</taxon>
        <taxon>Bacillaceae</taxon>
        <taxon>Rossellomorea</taxon>
    </lineage>
</organism>
<dbReference type="EMBL" id="JBBYAF010000022">
    <property type="protein sequence ID" value="MEL3973022.1"/>
    <property type="molecule type" value="Genomic_DNA"/>
</dbReference>
<dbReference type="Proteomes" id="UP001389717">
    <property type="component" value="Unassembled WGS sequence"/>
</dbReference>
<evidence type="ECO:0000313" key="3">
    <source>
        <dbReference type="Proteomes" id="UP001389717"/>
    </source>
</evidence>
<accession>A0ABU9KAJ8</accession>
<dbReference type="CDD" id="cd04301">
    <property type="entry name" value="NAT_SF"/>
    <property type="match status" value="1"/>
</dbReference>
<dbReference type="RefSeq" id="WP_341983931.1">
    <property type="nucleotide sequence ID" value="NZ_JBBYAF010000022.1"/>
</dbReference>
<protein>
    <submittedName>
        <fullName evidence="2">GNAT family protein</fullName>
        <ecNumber evidence="2">2.-.-.-</ecNumber>
    </submittedName>
</protein>
<gene>
    <name evidence="2" type="ORF">AAEO50_12120</name>
</gene>